<sequence>MAISCTCASAGVNSHKDQYLSTVIINPGAERRSQQAALPLQLINHKKELHGEREEKCIIEDIPRDTLITGRYKVQQWDIHEHDFLPSAPGLGMMVTISAPNEEVLLSKLYGPEAKFTFTSHSPGEHTICLQSNSTRLMVFGGSRLRIHLDIQIGKHLLDETADLTKDKVNEVTLRLERLTEQVHHIIKEQNHQREREEFYRMKSEDTNSNVLWWAVVQTLILTSVGLWQIKRLKDFLIEKKLV</sequence>
<dbReference type="PROSITE" id="PS50866">
    <property type="entry name" value="GOLD"/>
    <property type="match status" value="1"/>
</dbReference>
<evidence type="ECO:0000256" key="5">
    <source>
        <dbReference type="ARBA" id="ARBA00022824"/>
    </source>
</evidence>
<name>A0AAV7WNV3_PLEWA</name>
<feature type="domain" description="GOLD" evidence="11">
    <location>
        <begin position="55"/>
        <end position="153"/>
    </location>
</feature>
<keyword evidence="5" id="KW-0256">Endoplasmic reticulum</keyword>
<keyword evidence="6 10" id="KW-1133">Transmembrane helix</keyword>
<dbReference type="InterPro" id="IPR015720">
    <property type="entry name" value="Emp24-like"/>
</dbReference>
<accession>A0AAV7WNV3</accession>
<dbReference type="SMART" id="SM01190">
    <property type="entry name" value="EMP24_GP25L"/>
    <property type="match status" value="1"/>
</dbReference>
<comment type="subcellular location">
    <subcellularLocation>
        <location evidence="1">Endoplasmic reticulum membrane</location>
        <topology evidence="1">Single-pass type I membrane protein</topology>
    </subcellularLocation>
    <subcellularLocation>
        <location evidence="8">Membrane</location>
        <topology evidence="8">Single-pass type I membrane protein</topology>
    </subcellularLocation>
</comment>
<dbReference type="AlphaFoldDB" id="A0AAV7WNV3"/>
<dbReference type="InterPro" id="IPR009038">
    <property type="entry name" value="GOLD_dom"/>
</dbReference>
<keyword evidence="7 10" id="KW-0472">Membrane</keyword>
<feature type="transmembrane region" description="Helical" evidence="10">
    <location>
        <begin position="211"/>
        <end position="230"/>
    </location>
</feature>
<dbReference type="GO" id="GO:0005789">
    <property type="term" value="C:endoplasmic reticulum membrane"/>
    <property type="evidence" value="ECO:0007669"/>
    <property type="project" value="UniProtKB-SubCell"/>
</dbReference>
<keyword evidence="3 8" id="KW-0812">Transmembrane</keyword>
<comment type="similarity">
    <text evidence="2 8">Belongs to the EMP24/GP25L family.</text>
</comment>
<evidence type="ECO:0000256" key="7">
    <source>
        <dbReference type="ARBA" id="ARBA00023136"/>
    </source>
</evidence>
<evidence type="ECO:0000256" key="4">
    <source>
        <dbReference type="ARBA" id="ARBA00022729"/>
    </source>
</evidence>
<comment type="caution">
    <text evidence="12">The sequence shown here is derived from an EMBL/GenBank/DDBJ whole genome shotgun (WGS) entry which is preliminary data.</text>
</comment>
<evidence type="ECO:0000256" key="10">
    <source>
        <dbReference type="SAM" id="Phobius"/>
    </source>
</evidence>
<feature type="coiled-coil region" evidence="9">
    <location>
        <begin position="162"/>
        <end position="189"/>
    </location>
</feature>
<evidence type="ECO:0000256" key="3">
    <source>
        <dbReference type="ARBA" id="ARBA00022692"/>
    </source>
</evidence>
<protein>
    <recommendedName>
        <fullName evidence="11">GOLD domain-containing protein</fullName>
    </recommendedName>
</protein>
<evidence type="ECO:0000313" key="12">
    <source>
        <dbReference type="EMBL" id="KAJ1213654.1"/>
    </source>
</evidence>
<gene>
    <name evidence="12" type="ORF">NDU88_001286</name>
</gene>
<dbReference type="Pfam" id="PF01105">
    <property type="entry name" value="EMP24_GP25L"/>
    <property type="match status" value="1"/>
</dbReference>
<evidence type="ECO:0000313" key="13">
    <source>
        <dbReference type="Proteomes" id="UP001066276"/>
    </source>
</evidence>
<dbReference type="Proteomes" id="UP001066276">
    <property type="component" value="Chromosome 1_1"/>
</dbReference>
<dbReference type="EMBL" id="JANPWB010000001">
    <property type="protein sequence ID" value="KAJ1213654.1"/>
    <property type="molecule type" value="Genomic_DNA"/>
</dbReference>
<proteinExistence type="inferred from homology"/>
<organism evidence="12 13">
    <name type="scientific">Pleurodeles waltl</name>
    <name type="common">Iberian ribbed newt</name>
    <dbReference type="NCBI Taxonomy" id="8319"/>
    <lineage>
        <taxon>Eukaryota</taxon>
        <taxon>Metazoa</taxon>
        <taxon>Chordata</taxon>
        <taxon>Craniata</taxon>
        <taxon>Vertebrata</taxon>
        <taxon>Euteleostomi</taxon>
        <taxon>Amphibia</taxon>
        <taxon>Batrachia</taxon>
        <taxon>Caudata</taxon>
        <taxon>Salamandroidea</taxon>
        <taxon>Salamandridae</taxon>
        <taxon>Pleurodelinae</taxon>
        <taxon>Pleurodeles</taxon>
    </lineage>
</organism>
<keyword evidence="4" id="KW-0732">Signal</keyword>
<keyword evidence="13" id="KW-1185">Reference proteome</keyword>
<dbReference type="PANTHER" id="PTHR22811">
    <property type="entry name" value="TRANSMEMBRANE EMP24 DOMAIN-CONTAINING PROTEIN"/>
    <property type="match status" value="1"/>
</dbReference>
<evidence type="ECO:0000256" key="8">
    <source>
        <dbReference type="RuleBase" id="RU003827"/>
    </source>
</evidence>
<reference evidence="12" key="1">
    <citation type="journal article" date="2022" name="bioRxiv">
        <title>Sequencing and chromosome-scale assembly of the giantPleurodeles waltlgenome.</title>
        <authorList>
            <person name="Brown T."/>
            <person name="Elewa A."/>
            <person name="Iarovenko S."/>
            <person name="Subramanian E."/>
            <person name="Araus A.J."/>
            <person name="Petzold A."/>
            <person name="Susuki M."/>
            <person name="Suzuki K.-i.T."/>
            <person name="Hayashi T."/>
            <person name="Toyoda A."/>
            <person name="Oliveira C."/>
            <person name="Osipova E."/>
            <person name="Leigh N.D."/>
            <person name="Simon A."/>
            <person name="Yun M.H."/>
        </authorList>
    </citation>
    <scope>NUCLEOTIDE SEQUENCE</scope>
    <source>
        <strain evidence="12">20211129_DDA</strain>
        <tissue evidence="12">Liver</tissue>
    </source>
</reference>
<evidence type="ECO:0000259" key="11">
    <source>
        <dbReference type="PROSITE" id="PS50866"/>
    </source>
</evidence>
<evidence type="ECO:0000256" key="6">
    <source>
        <dbReference type="ARBA" id="ARBA00022989"/>
    </source>
</evidence>
<keyword evidence="9" id="KW-0175">Coiled coil</keyword>
<evidence type="ECO:0000256" key="1">
    <source>
        <dbReference type="ARBA" id="ARBA00004115"/>
    </source>
</evidence>
<evidence type="ECO:0000256" key="2">
    <source>
        <dbReference type="ARBA" id="ARBA00007104"/>
    </source>
</evidence>
<evidence type="ECO:0000256" key="9">
    <source>
        <dbReference type="SAM" id="Coils"/>
    </source>
</evidence>